<accession>A0A1E3NSL9</accession>
<evidence type="ECO:0000256" key="1">
    <source>
        <dbReference type="SAM" id="MobiDB-lite"/>
    </source>
</evidence>
<protein>
    <submittedName>
        <fullName evidence="2">Uncharacterized protein</fullName>
    </submittedName>
</protein>
<reference evidence="2 3" key="1">
    <citation type="journal article" date="2016" name="Proc. Natl. Acad. Sci. U.S.A.">
        <title>Comparative genomics of biotechnologically important yeasts.</title>
        <authorList>
            <person name="Riley R."/>
            <person name="Haridas S."/>
            <person name="Wolfe K.H."/>
            <person name="Lopes M.R."/>
            <person name="Hittinger C.T."/>
            <person name="Goeker M."/>
            <person name="Salamov A.A."/>
            <person name="Wisecaver J.H."/>
            <person name="Long T.M."/>
            <person name="Calvey C.H."/>
            <person name="Aerts A.L."/>
            <person name="Barry K.W."/>
            <person name="Choi C."/>
            <person name="Clum A."/>
            <person name="Coughlan A.Y."/>
            <person name="Deshpande S."/>
            <person name="Douglass A.P."/>
            <person name="Hanson S.J."/>
            <person name="Klenk H.-P."/>
            <person name="LaButti K.M."/>
            <person name="Lapidus A."/>
            <person name="Lindquist E.A."/>
            <person name="Lipzen A.M."/>
            <person name="Meier-Kolthoff J.P."/>
            <person name="Ohm R.A."/>
            <person name="Otillar R.P."/>
            <person name="Pangilinan J.L."/>
            <person name="Peng Y."/>
            <person name="Rokas A."/>
            <person name="Rosa C.A."/>
            <person name="Scheuner C."/>
            <person name="Sibirny A.A."/>
            <person name="Slot J.C."/>
            <person name="Stielow J.B."/>
            <person name="Sun H."/>
            <person name="Kurtzman C.P."/>
            <person name="Blackwell M."/>
            <person name="Grigoriev I.V."/>
            <person name="Jeffries T.W."/>
        </authorList>
    </citation>
    <scope>NUCLEOTIDE SEQUENCE [LARGE SCALE GENOMIC DNA]</scope>
    <source>
        <strain evidence="2 3">NRRL Y-2026</strain>
    </source>
</reference>
<dbReference type="OrthoDB" id="5539371at2759"/>
<gene>
    <name evidence="2" type="ORF">PICMEDRAFT_70199</name>
</gene>
<dbReference type="RefSeq" id="XP_019019686.1">
    <property type="nucleotide sequence ID" value="XM_019163588.1"/>
</dbReference>
<feature type="compositionally biased region" description="Basic residues" evidence="1">
    <location>
        <begin position="10"/>
        <end position="19"/>
    </location>
</feature>
<dbReference type="STRING" id="763406.A0A1E3NSL9"/>
<feature type="region of interest" description="Disordered" evidence="1">
    <location>
        <begin position="10"/>
        <end position="35"/>
    </location>
</feature>
<proteinExistence type="predicted"/>
<evidence type="ECO:0000313" key="3">
    <source>
        <dbReference type="Proteomes" id="UP000094455"/>
    </source>
</evidence>
<dbReference type="EMBL" id="KV454001">
    <property type="protein sequence ID" value="ODQ48573.1"/>
    <property type="molecule type" value="Genomic_DNA"/>
</dbReference>
<evidence type="ECO:0000313" key="2">
    <source>
        <dbReference type="EMBL" id="ODQ48573.1"/>
    </source>
</evidence>
<organism evidence="2 3">
    <name type="scientific">Pichia membranifaciens NRRL Y-2026</name>
    <dbReference type="NCBI Taxonomy" id="763406"/>
    <lineage>
        <taxon>Eukaryota</taxon>
        <taxon>Fungi</taxon>
        <taxon>Dikarya</taxon>
        <taxon>Ascomycota</taxon>
        <taxon>Saccharomycotina</taxon>
        <taxon>Pichiomycetes</taxon>
        <taxon>Pichiales</taxon>
        <taxon>Pichiaceae</taxon>
        <taxon>Pichia</taxon>
    </lineage>
</organism>
<name>A0A1E3NSL9_9ASCO</name>
<dbReference type="Proteomes" id="UP000094455">
    <property type="component" value="Unassembled WGS sequence"/>
</dbReference>
<dbReference type="AlphaFoldDB" id="A0A1E3NSL9"/>
<keyword evidence="3" id="KW-1185">Reference proteome</keyword>
<sequence>MVSKLIFKGEKKKSRKNRVQKHEWQQTADSNKTSNSTFAINGKEVKIDDIDLAAITNGWTTAYLIDIQAANSSILDTQSGNLPIIITYADDSRNMCLMRGKLSSSEDASIKKKLIFSDDVELSTLENTIIYTPEGITVEADINRIEPTNVNEVFLLSDVSTLFKNTDKIIGNEHSNGVYNSRTPVYSLKTADGEYLTSDPSSNELKLSMTLTENGLFSLNFEMLGMTPYCRILVGKTNSNTMMITKSGDLKVIPDPEDVLGSLSRFIIRIRKQDAHRTKEILKAAKENSRSGDSDRDETAEKVKKTALDLSKLGFKINNKTLNEISKAYAEGWINEWVVDFKEKNIHDRRA</sequence>
<feature type="compositionally biased region" description="Polar residues" evidence="1">
    <location>
        <begin position="25"/>
        <end position="35"/>
    </location>
</feature>
<dbReference type="GeneID" id="30180275"/>